<proteinExistence type="predicted"/>
<reference evidence="1" key="1">
    <citation type="submission" date="2019-02" db="EMBL/GenBank/DDBJ databases">
        <authorList>
            <person name="Gruber-Vodicka R. H."/>
            <person name="Seah K. B. B."/>
        </authorList>
    </citation>
    <scope>NUCLEOTIDE SEQUENCE</scope>
    <source>
        <strain evidence="1">BECK_BY8</strain>
    </source>
</reference>
<organism evidence="1">
    <name type="scientific">Candidatus Kentrum sp. UNK</name>
    <dbReference type="NCBI Taxonomy" id="2126344"/>
    <lineage>
        <taxon>Bacteria</taxon>
        <taxon>Pseudomonadati</taxon>
        <taxon>Pseudomonadota</taxon>
        <taxon>Gammaproteobacteria</taxon>
        <taxon>Candidatus Kentrum</taxon>
    </lineage>
</organism>
<dbReference type="EMBL" id="CAADFZ010000054">
    <property type="protein sequence ID" value="VFK64961.1"/>
    <property type="molecule type" value="Genomic_DNA"/>
</dbReference>
<dbReference type="AlphaFoldDB" id="A0A451AG06"/>
<accession>A0A451AG06</accession>
<sequence length="61" mass="7336">MNLIRQSKENYGGEFNQHLFEQYKLYVKMAGQPNETTFQLTLTYLRQKYSPSKGHESKFWT</sequence>
<name>A0A451AG06_9GAMM</name>
<protein>
    <submittedName>
        <fullName evidence="1">Uncharacterized protein</fullName>
    </submittedName>
</protein>
<evidence type="ECO:0000313" key="1">
    <source>
        <dbReference type="EMBL" id="VFK64961.1"/>
    </source>
</evidence>
<gene>
    <name evidence="1" type="ORF">BECKUNK1418G_GA0071005_105418</name>
</gene>